<evidence type="ECO:0000313" key="6">
    <source>
        <dbReference type="Proteomes" id="UP001108240"/>
    </source>
</evidence>
<feature type="active site" description="Charge relay system" evidence="2">
    <location>
        <position position="340"/>
    </location>
</feature>
<accession>A0A9J7YK85</accession>
<dbReference type="PIRSF" id="PIRSF016521">
    <property type="entry name" value="Acyl-CoA_hydro"/>
    <property type="match status" value="1"/>
</dbReference>
<dbReference type="FunFam" id="2.60.40.2240:FF:000002">
    <property type="entry name" value="Acyl-CoA thioesterase 18"/>
    <property type="match status" value="1"/>
</dbReference>
<sequence>LDLPVRQQYNMAEHGPVLNVHPSSCLVDEKTEVEVKHLAADYKITLHALIRSEDGDDWESFGRYTSDSSGTVKVSRDKSLGGTFEGVEGMGLLWSMRPVPESKPGRRFRKNNVQTPVKVTFSVYEGHLARGFKHHIPLTSATAERWYLAPEVQRVEVTEGEMKGTLFIPPGSGPFPAVLDLWGGQGGRVEYRSALLASRGYVSLALEYIGILTAEGKLHHVDNTYFETAFTFLKKHPKVRPDRVAVMGMSFGVSVTLGLTAYSEIPRCVVCTSGSHIMPLKGSLADVYAALQQNVDKIRYDEKMRIIWRDLLLPVPDDPSKKVKMGEIKCPVLLIVGEDDQNWPASESAADMKKMMEEAGNSHLLTVLSYPGTGHLIEPPYSPHVRFSDFKLLEAKTKVVVLWGGETVPHSRAQEESWQNTLAFLEEHLYDNSREVTRCC</sequence>
<dbReference type="InterPro" id="IPR029058">
    <property type="entry name" value="AB_hydrolase_fold"/>
</dbReference>
<evidence type="ECO:0000259" key="4">
    <source>
        <dbReference type="Pfam" id="PF08840"/>
    </source>
</evidence>
<evidence type="ECO:0000256" key="2">
    <source>
        <dbReference type="PIRSR" id="PIRSR016521-1"/>
    </source>
</evidence>
<reference evidence="5" key="2">
    <citation type="submission" date="2025-09" db="UniProtKB">
        <authorList>
            <consortium name="Ensembl"/>
        </authorList>
    </citation>
    <scope>IDENTIFICATION</scope>
</reference>
<name>A0A9J7YK85_CYPCA</name>
<dbReference type="Pfam" id="PF08840">
    <property type="entry name" value="BAAT_C"/>
    <property type="match status" value="1"/>
</dbReference>
<dbReference type="Gene3D" id="2.60.40.2240">
    <property type="entry name" value="Acyl-CoA thioester hydrolase/BAAT N-terminal domain"/>
    <property type="match status" value="1"/>
</dbReference>
<dbReference type="InterPro" id="IPR042490">
    <property type="entry name" value="Thio_Ohase/BAAT_N"/>
</dbReference>
<dbReference type="Pfam" id="PF04775">
    <property type="entry name" value="Bile_Hydr_Trans"/>
    <property type="match status" value="1"/>
</dbReference>
<dbReference type="OMA" id="YFEAAYR"/>
<dbReference type="PANTHER" id="PTHR10824">
    <property type="entry name" value="ACYL-COENZYME A THIOESTERASE-RELATED"/>
    <property type="match status" value="1"/>
</dbReference>
<feature type="domain" description="BAAT/Acyl-CoA thioester hydrolase C-terminal" evidence="4">
    <location>
        <begin position="222"/>
        <end position="430"/>
    </location>
</feature>
<organism evidence="5 6">
    <name type="scientific">Cyprinus carpio carpio</name>
    <dbReference type="NCBI Taxonomy" id="630221"/>
    <lineage>
        <taxon>Eukaryota</taxon>
        <taxon>Metazoa</taxon>
        <taxon>Chordata</taxon>
        <taxon>Craniata</taxon>
        <taxon>Vertebrata</taxon>
        <taxon>Euteleostomi</taxon>
        <taxon>Actinopterygii</taxon>
        <taxon>Neopterygii</taxon>
        <taxon>Teleostei</taxon>
        <taxon>Ostariophysi</taxon>
        <taxon>Cypriniformes</taxon>
        <taxon>Cyprinidae</taxon>
        <taxon>Cyprininae</taxon>
        <taxon>Cyprinus</taxon>
    </lineage>
</organism>
<dbReference type="AlphaFoldDB" id="A0A9J7YK85"/>
<dbReference type="Gene3D" id="3.40.50.1820">
    <property type="entry name" value="alpha/beta hydrolase"/>
    <property type="match status" value="1"/>
</dbReference>
<comment type="similarity">
    <text evidence="1">Belongs to the C/M/P thioester hydrolase family.</text>
</comment>
<proteinExistence type="inferred from homology"/>
<evidence type="ECO:0000313" key="5">
    <source>
        <dbReference type="Ensembl" id="ENSCCRP00000117755.1"/>
    </source>
</evidence>
<dbReference type="GO" id="GO:0006631">
    <property type="term" value="P:fatty acid metabolic process"/>
    <property type="evidence" value="ECO:0007669"/>
    <property type="project" value="TreeGrafter"/>
</dbReference>
<dbReference type="GeneTree" id="ENSGT01010000222336"/>
<dbReference type="GO" id="GO:0047617">
    <property type="term" value="F:fatty acyl-CoA hydrolase activity"/>
    <property type="evidence" value="ECO:0007669"/>
    <property type="project" value="TreeGrafter"/>
</dbReference>
<dbReference type="Proteomes" id="UP001108240">
    <property type="component" value="Unplaced"/>
</dbReference>
<evidence type="ECO:0000256" key="1">
    <source>
        <dbReference type="ARBA" id="ARBA00006538"/>
    </source>
</evidence>
<feature type="active site" description="Charge relay system" evidence="2">
    <location>
        <position position="250"/>
    </location>
</feature>
<dbReference type="SUPFAM" id="SSF53474">
    <property type="entry name" value="alpha/beta-Hydrolases"/>
    <property type="match status" value="1"/>
</dbReference>
<dbReference type="FunFam" id="3.40.50.1820:FF:000024">
    <property type="entry name" value="acyl-coenzyme A thioesterase 4"/>
    <property type="match status" value="1"/>
</dbReference>
<dbReference type="InterPro" id="IPR014940">
    <property type="entry name" value="BAAT_C"/>
</dbReference>
<keyword evidence="6" id="KW-1185">Reference proteome</keyword>
<dbReference type="InterPro" id="IPR016662">
    <property type="entry name" value="Acyl-CoA_thioEstase_long-chain"/>
</dbReference>
<reference evidence="5" key="1">
    <citation type="submission" date="2025-08" db="UniProtKB">
        <authorList>
            <consortium name="Ensembl"/>
        </authorList>
    </citation>
    <scope>IDENTIFICATION</scope>
</reference>
<dbReference type="InterPro" id="IPR006862">
    <property type="entry name" value="Thio_Ohase/aa_AcTrfase"/>
</dbReference>
<evidence type="ECO:0000259" key="3">
    <source>
        <dbReference type="Pfam" id="PF04775"/>
    </source>
</evidence>
<dbReference type="Ensembl" id="ENSCCRT00000115800.1">
    <property type="protein sequence ID" value="ENSCCRP00000117755.1"/>
    <property type="gene ID" value="ENSCCRG00000055172.1"/>
</dbReference>
<feature type="active site" description="Charge relay system" evidence="2">
    <location>
        <position position="375"/>
    </location>
</feature>
<protein>
    <submittedName>
        <fullName evidence="5">Acyl-CoA thioesterase 19</fullName>
    </submittedName>
</protein>
<dbReference type="PANTHER" id="PTHR10824:SF36">
    <property type="entry name" value="ACYL-COA THIOESTERASE 17-RELATED"/>
    <property type="match status" value="1"/>
</dbReference>
<feature type="domain" description="Acyl-CoA thioester hydrolase/bile acid-CoA amino acid N-acetyltransferase" evidence="3">
    <location>
        <begin position="28"/>
        <end position="159"/>
    </location>
</feature>
<dbReference type="GO" id="GO:0006637">
    <property type="term" value="P:acyl-CoA metabolic process"/>
    <property type="evidence" value="ECO:0007669"/>
    <property type="project" value="InterPro"/>
</dbReference>